<dbReference type="FunCoup" id="A0A1V8SH04">
    <property type="interactions" value="240"/>
</dbReference>
<sequence>MSAATSLPSPPSGIAGGYNGKPSANGGSSTEKAFEHIQDLQAKAQQGYQADDPVAKLLSLAVTSLRQAKFLVDTRRPDLAFVDYLRAYEIAVGVIPRHGTVYDLDPQLDRQYKQLQGQLKQMEEQFMSIKSIIMSNNLRNGTRPRGGIVNGEHARGSVGSASQVNGVSHERHESLAVGGGHKIKPSVSPKPDSLHGRAISRPLNGTTVSPPSDALNDRFARLRLLNGGTSAPRPDSRGSISSVQSNPISMPSAVDWNGRNSFDALSKSTTLPGRPQGPRGMQNGGPVLPLKLPLNTELAAAMPKPPSPTYSPARNMQTTGNIAPPRHTARSLASNDVRRSSMASMSSASTRAPNGSRDSGDYFPQGVPEGAVLGSAPREATRQTLRETRVSNERLFDYLERFSVLLIDVRPRADFDDGHIFASSIMCIEPMTLRRGMSADEVQESLVLSPEAEQEMFFNRRDYDLVVYYDGSTQSETFLSRPQTDREAALLYLHEALTEFSQDKPLRERPMLLIGGLDAWIDLVGQQALRSSNTLQRMNAVRPLQRRPPVFTAGSSSLRLPKRRVQDFAPLGQDEERAWHERARQESVSVVPQVQPMIEEEGDGANDGASLKQYEAAIQDFNSRFPDAGAIDRQPDFMRSQVPQRPPPIPPAKLPDYPVAPPASQYSQVPQRPAPAAPRMSYTGVSDRSASQSSLPANRSDHLAPYIPAKLRLQNMILPRTGLINFGVTCYMNSTIQALSATTPLTALFMQDDFRRKVQKNWKGSKGVMPELYSNLIRSLWKGDVEAIKPTTFRSFCGRLNAQWISSQQQDAKEFFDFLTDCLHEDLNSHWQKSPLKALTPQQEAARESAPKLFTIAMEWERITHRDRSDILDLFGGQHISRLRCLSCGFTSSTWEYFMSISVEIPSSGQATLQDCLKQYTSEERLEDGWNCPKCKCQREATKRITITRAPQFLVIHFKRFRSTWGGRSAAKVHTLIDFPLHALDLQPFMLPPPTASDQAAVIAQYGPGYARLDASITPPFSYDAYAVIRHHGNTLGSGHYTTAARDMVKGRWRVHDDSRMREVGVEGDGGGERLQTRDAYIVFYQRVGTEGTGGRL</sequence>
<dbReference type="AlphaFoldDB" id="A0A1V8SH04"/>
<comment type="caution">
    <text evidence="6">The sequence shown here is derived from an EMBL/GenBank/DDBJ whole genome shotgun (WGS) entry which is preliminary data.</text>
</comment>
<dbReference type="PANTHER" id="PTHR21646:SF23">
    <property type="entry name" value="UBIQUITIN CARBOXYL-TERMINAL HYDROLASE USP2"/>
    <property type="match status" value="1"/>
</dbReference>
<dbReference type="Proteomes" id="UP000192596">
    <property type="component" value="Unassembled WGS sequence"/>
</dbReference>
<dbReference type="PANTHER" id="PTHR21646">
    <property type="entry name" value="UBIQUITIN CARBOXYL-TERMINAL HYDROLASE"/>
    <property type="match status" value="1"/>
</dbReference>
<organism evidence="6 7">
    <name type="scientific">Cryoendolithus antarcticus</name>
    <dbReference type="NCBI Taxonomy" id="1507870"/>
    <lineage>
        <taxon>Eukaryota</taxon>
        <taxon>Fungi</taxon>
        <taxon>Dikarya</taxon>
        <taxon>Ascomycota</taxon>
        <taxon>Pezizomycotina</taxon>
        <taxon>Dothideomycetes</taxon>
        <taxon>Dothideomycetidae</taxon>
        <taxon>Cladosporiales</taxon>
        <taxon>Cladosporiaceae</taxon>
        <taxon>Cryoendolithus</taxon>
    </lineage>
</organism>
<dbReference type="SUPFAM" id="SSF54001">
    <property type="entry name" value="Cysteine proteinases"/>
    <property type="match status" value="1"/>
</dbReference>
<feature type="compositionally biased region" description="Polar residues" evidence="3">
    <location>
        <begin position="310"/>
        <end position="321"/>
    </location>
</feature>
<feature type="domain" description="Rhodanese" evidence="4">
    <location>
        <begin position="400"/>
        <end position="529"/>
    </location>
</feature>
<dbReference type="InterPro" id="IPR038765">
    <property type="entry name" value="Papain-like_cys_pep_sf"/>
</dbReference>
<dbReference type="SUPFAM" id="SSF52821">
    <property type="entry name" value="Rhodanese/Cell cycle control phosphatase"/>
    <property type="match status" value="1"/>
</dbReference>
<dbReference type="STRING" id="1507870.A0A1V8SH04"/>
<keyword evidence="7" id="KW-1185">Reference proteome</keyword>
<dbReference type="InterPro" id="IPR001394">
    <property type="entry name" value="Peptidase_C19_UCH"/>
</dbReference>
<reference evidence="7" key="1">
    <citation type="submission" date="2017-03" db="EMBL/GenBank/DDBJ databases">
        <title>Genomes of endolithic fungi from Antarctica.</title>
        <authorList>
            <person name="Coleine C."/>
            <person name="Masonjones S."/>
            <person name="Stajich J.E."/>
        </authorList>
    </citation>
    <scope>NUCLEOTIDE SEQUENCE [LARGE SCALE GENOMIC DNA]</scope>
    <source>
        <strain evidence="7">CCFEE 5527</strain>
    </source>
</reference>
<accession>A0A1V8SH04</accession>
<name>A0A1V8SH04_9PEZI</name>
<evidence type="ECO:0000256" key="3">
    <source>
        <dbReference type="SAM" id="MobiDB-lite"/>
    </source>
</evidence>
<feature type="compositionally biased region" description="Pro residues" evidence="3">
    <location>
        <begin position="644"/>
        <end position="661"/>
    </location>
</feature>
<feature type="compositionally biased region" description="Polar residues" evidence="3">
    <location>
        <begin position="238"/>
        <end position="249"/>
    </location>
</feature>
<dbReference type="Pfam" id="PF00443">
    <property type="entry name" value="UCH"/>
    <property type="match status" value="1"/>
</dbReference>
<evidence type="ECO:0000256" key="2">
    <source>
        <dbReference type="SAM" id="Coils"/>
    </source>
</evidence>
<keyword evidence="2" id="KW-0175">Coiled coil</keyword>
<dbReference type="PROSITE" id="PS50235">
    <property type="entry name" value="USP_3"/>
    <property type="match status" value="1"/>
</dbReference>
<protein>
    <recommendedName>
        <fullName evidence="8">USP domain-containing protein</fullName>
    </recommendedName>
</protein>
<feature type="coiled-coil region" evidence="2">
    <location>
        <begin position="105"/>
        <end position="132"/>
    </location>
</feature>
<evidence type="ECO:0000256" key="1">
    <source>
        <dbReference type="ARBA" id="ARBA00009085"/>
    </source>
</evidence>
<evidence type="ECO:0000313" key="7">
    <source>
        <dbReference type="Proteomes" id="UP000192596"/>
    </source>
</evidence>
<evidence type="ECO:0000259" key="4">
    <source>
        <dbReference type="PROSITE" id="PS50206"/>
    </source>
</evidence>
<dbReference type="InterPro" id="IPR028889">
    <property type="entry name" value="USP"/>
</dbReference>
<dbReference type="Gene3D" id="3.40.250.10">
    <property type="entry name" value="Rhodanese-like domain"/>
    <property type="match status" value="1"/>
</dbReference>
<dbReference type="GO" id="GO:0016579">
    <property type="term" value="P:protein deubiquitination"/>
    <property type="evidence" value="ECO:0007669"/>
    <property type="project" value="InterPro"/>
</dbReference>
<dbReference type="InterPro" id="IPR036873">
    <property type="entry name" value="Rhodanese-like_dom_sf"/>
</dbReference>
<dbReference type="InterPro" id="IPR050185">
    <property type="entry name" value="Ub_carboxyl-term_hydrolase"/>
</dbReference>
<feature type="compositionally biased region" description="Low complexity" evidence="3">
    <location>
        <begin position="340"/>
        <end position="349"/>
    </location>
</feature>
<dbReference type="InParanoid" id="A0A1V8SH04"/>
<feature type="region of interest" description="Disordered" evidence="3">
    <location>
        <begin position="179"/>
        <end position="213"/>
    </location>
</feature>
<evidence type="ECO:0000259" key="5">
    <source>
        <dbReference type="PROSITE" id="PS50235"/>
    </source>
</evidence>
<evidence type="ECO:0000313" key="6">
    <source>
        <dbReference type="EMBL" id="OQN98428.1"/>
    </source>
</evidence>
<dbReference type="OrthoDB" id="292964at2759"/>
<evidence type="ECO:0008006" key="8">
    <source>
        <dbReference type="Google" id="ProtNLM"/>
    </source>
</evidence>
<feature type="region of interest" description="Disordered" evidence="3">
    <location>
        <begin position="1"/>
        <end position="32"/>
    </location>
</feature>
<feature type="region of interest" description="Disordered" evidence="3">
    <location>
        <begin position="638"/>
        <end position="699"/>
    </location>
</feature>
<dbReference type="EMBL" id="NAJO01000046">
    <property type="protein sequence ID" value="OQN98428.1"/>
    <property type="molecule type" value="Genomic_DNA"/>
</dbReference>
<feature type="region of interest" description="Disordered" evidence="3">
    <location>
        <begin position="226"/>
        <end position="385"/>
    </location>
</feature>
<feature type="compositionally biased region" description="Polar residues" evidence="3">
    <location>
        <begin position="683"/>
        <end position="697"/>
    </location>
</feature>
<dbReference type="Gene3D" id="3.90.70.10">
    <property type="entry name" value="Cysteine proteinases"/>
    <property type="match status" value="1"/>
</dbReference>
<dbReference type="InterPro" id="IPR001763">
    <property type="entry name" value="Rhodanese-like_dom"/>
</dbReference>
<proteinExistence type="inferred from homology"/>
<dbReference type="CDD" id="cd02674">
    <property type="entry name" value="Peptidase_C19R"/>
    <property type="match status" value="1"/>
</dbReference>
<dbReference type="PROSITE" id="PS50206">
    <property type="entry name" value="RHODANESE_3"/>
    <property type="match status" value="1"/>
</dbReference>
<gene>
    <name evidence="6" type="ORF">B0A48_15698</name>
</gene>
<comment type="similarity">
    <text evidence="1">Belongs to the peptidase C19 family.</text>
</comment>
<dbReference type="GO" id="GO:0004843">
    <property type="term" value="F:cysteine-type deubiquitinase activity"/>
    <property type="evidence" value="ECO:0007669"/>
    <property type="project" value="InterPro"/>
</dbReference>
<feature type="domain" description="USP" evidence="5">
    <location>
        <begin position="721"/>
        <end position="1088"/>
    </location>
</feature>